<gene>
    <name evidence="7" type="primary">hutI</name>
    <name evidence="9" type="ORF">KC729_03330</name>
</gene>
<dbReference type="Gene3D" id="2.30.40.10">
    <property type="entry name" value="Urease, subunit C, domain 1"/>
    <property type="match status" value="1"/>
</dbReference>
<dbReference type="PANTHER" id="PTHR42752">
    <property type="entry name" value="IMIDAZOLONEPROPIONASE"/>
    <property type="match status" value="1"/>
</dbReference>
<keyword evidence="2 7" id="KW-0479">Metal-binding</keyword>
<dbReference type="Gene3D" id="3.20.20.140">
    <property type="entry name" value="Metal-dependent hydrolases"/>
    <property type="match status" value="1"/>
</dbReference>
<dbReference type="EC" id="3.5.2.7" evidence="1 7"/>
<dbReference type="AlphaFoldDB" id="A0A956RN40"/>
<feature type="binding site" evidence="7">
    <location>
        <position position="252"/>
    </location>
    <ligand>
        <name>Fe(3+)</name>
        <dbReference type="ChEBI" id="CHEBI:29034"/>
    </ligand>
</feature>
<feature type="binding site" evidence="7">
    <location>
        <position position="255"/>
    </location>
    <ligand>
        <name>4-imidazolone-5-propanoate</name>
        <dbReference type="ChEBI" id="CHEBI:77893"/>
    </ligand>
</feature>
<comment type="pathway">
    <text evidence="7">Amino-acid degradation; L-histidine degradation into L-glutamate; N-formimidoyl-L-glutamate from L-histidine: step 3/3.</text>
</comment>
<feature type="binding site" evidence="7">
    <location>
        <position position="82"/>
    </location>
    <ligand>
        <name>Fe(3+)</name>
        <dbReference type="ChEBI" id="CHEBI:29034"/>
    </ligand>
</feature>
<feature type="binding site" evidence="7">
    <location>
        <position position="327"/>
    </location>
    <ligand>
        <name>Zn(2+)</name>
        <dbReference type="ChEBI" id="CHEBI:29105"/>
    </ligand>
</feature>
<feature type="binding site" evidence="7">
    <location>
        <position position="329"/>
    </location>
    <ligand>
        <name>N-formimidoyl-L-glutamate</name>
        <dbReference type="ChEBI" id="CHEBI:58928"/>
    </ligand>
</feature>
<dbReference type="InterPro" id="IPR032466">
    <property type="entry name" value="Metal_Hydrolase"/>
</dbReference>
<dbReference type="GO" id="GO:0005737">
    <property type="term" value="C:cytoplasm"/>
    <property type="evidence" value="ECO:0007669"/>
    <property type="project" value="UniProtKB-SubCell"/>
</dbReference>
<keyword evidence="3 7" id="KW-0378">Hydrolase</keyword>
<comment type="catalytic activity">
    <reaction evidence="7">
        <text>4-imidazolone-5-propanoate + H2O = N-formimidoyl-L-glutamate</text>
        <dbReference type="Rhea" id="RHEA:23660"/>
        <dbReference type="ChEBI" id="CHEBI:15377"/>
        <dbReference type="ChEBI" id="CHEBI:58928"/>
        <dbReference type="ChEBI" id="CHEBI:77893"/>
        <dbReference type="EC" id="3.5.2.7"/>
    </reaction>
</comment>
<dbReference type="SUPFAM" id="SSF51556">
    <property type="entry name" value="Metallo-dependent hydrolases"/>
    <property type="match status" value="1"/>
</dbReference>
<dbReference type="InterPro" id="IPR005920">
    <property type="entry name" value="HutI"/>
</dbReference>
<dbReference type="FunFam" id="3.20.20.140:FF:000007">
    <property type="entry name" value="Imidazolonepropionase"/>
    <property type="match status" value="1"/>
</dbReference>
<reference evidence="9" key="2">
    <citation type="journal article" date="2021" name="Microbiome">
        <title>Successional dynamics and alternative stable states in a saline activated sludge microbial community over 9 years.</title>
        <authorList>
            <person name="Wang Y."/>
            <person name="Ye J."/>
            <person name="Ju F."/>
            <person name="Liu L."/>
            <person name="Boyd J.A."/>
            <person name="Deng Y."/>
            <person name="Parks D.H."/>
            <person name="Jiang X."/>
            <person name="Yin X."/>
            <person name="Woodcroft B.J."/>
            <person name="Tyson G.W."/>
            <person name="Hugenholtz P."/>
            <person name="Polz M.F."/>
            <person name="Zhang T."/>
        </authorList>
    </citation>
    <scope>NUCLEOTIDE SEQUENCE</scope>
    <source>
        <strain evidence="9">HKST-UBA01</strain>
    </source>
</reference>
<dbReference type="PANTHER" id="PTHR42752:SF1">
    <property type="entry name" value="IMIDAZOLONEPROPIONASE-RELATED"/>
    <property type="match status" value="1"/>
</dbReference>
<comment type="subcellular location">
    <subcellularLocation>
        <location evidence="7">Cytoplasm</location>
    </subcellularLocation>
</comment>
<proteinExistence type="inferred from homology"/>
<comment type="similarity">
    <text evidence="7">Belongs to the metallo-dependent hydrolases superfamily. HutI family.</text>
</comment>
<protein>
    <recommendedName>
        <fullName evidence="1 7">Imidazolonepropionase</fullName>
        <ecNumber evidence="1 7">3.5.2.7</ecNumber>
    </recommendedName>
    <alternativeName>
        <fullName evidence="7">Imidazolone-5-propionate hydrolase</fullName>
    </alternativeName>
</protein>
<feature type="binding site" evidence="7">
    <location>
        <position position="154"/>
    </location>
    <ligand>
        <name>N-formimidoyl-L-glutamate</name>
        <dbReference type="ChEBI" id="CHEBI:58928"/>
    </ligand>
</feature>
<dbReference type="EMBL" id="JAGQHR010000056">
    <property type="protein sequence ID" value="MCA9726688.1"/>
    <property type="molecule type" value="Genomic_DNA"/>
</dbReference>
<feature type="binding site" evidence="7">
    <location>
        <position position="91"/>
    </location>
    <ligand>
        <name>4-imidazolone-5-propanoate</name>
        <dbReference type="ChEBI" id="CHEBI:77893"/>
    </ligand>
</feature>
<comment type="cofactor">
    <cofactor evidence="7">
        <name>Zn(2+)</name>
        <dbReference type="ChEBI" id="CHEBI:29105"/>
    </cofactor>
    <cofactor evidence="7">
        <name>Fe(3+)</name>
        <dbReference type="ChEBI" id="CHEBI:29034"/>
    </cofactor>
    <text evidence="7">Binds 1 zinc or iron ion per subunit.</text>
</comment>
<evidence type="ECO:0000313" key="9">
    <source>
        <dbReference type="EMBL" id="MCA9726688.1"/>
    </source>
</evidence>
<dbReference type="GO" id="GO:0008270">
    <property type="term" value="F:zinc ion binding"/>
    <property type="evidence" value="ECO:0007669"/>
    <property type="project" value="UniProtKB-UniRule"/>
</dbReference>
<dbReference type="InterPro" id="IPR006680">
    <property type="entry name" value="Amidohydro-rel"/>
</dbReference>
<reference evidence="9" key="1">
    <citation type="submission" date="2020-04" db="EMBL/GenBank/DDBJ databases">
        <authorList>
            <person name="Zhang T."/>
        </authorList>
    </citation>
    <scope>NUCLEOTIDE SEQUENCE</scope>
    <source>
        <strain evidence="9">HKST-UBA01</strain>
    </source>
</reference>
<evidence type="ECO:0000256" key="3">
    <source>
        <dbReference type="ARBA" id="ARBA00022801"/>
    </source>
</evidence>
<dbReference type="NCBIfam" id="TIGR01224">
    <property type="entry name" value="hutI"/>
    <property type="match status" value="1"/>
</dbReference>
<keyword evidence="5 7" id="KW-0862">Zinc</keyword>
<feature type="binding site" evidence="7">
    <location>
        <position position="327"/>
    </location>
    <ligand>
        <name>Fe(3+)</name>
        <dbReference type="ChEBI" id="CHEBI:29034"/>
    </ligand>
</feature>
<evidence type="ECO:0000256" key="2">
    <source>
        <dbReference type="ARBA" id="ARBA00022723"/>
    </source>
</evidence>
<evidence type="ECO:0000313" key="10">
    <source>
        <dbReference type="Proteomes" id="UP000697710"/>
    </source>
</evidence>
<dbReference type="InterPro" id="IPR011059">
    <property type="entry name" value="Metal-dep_hydrolase_composite"/>
</dbReference>
<accession>A0A956RN40</accession>
<feature type="binding site" evidence="7">
    <location>
        <position position="82"/>
    </location>
    <ligand>
        <name>Zn(2+)</name>
        <dbReference type="ChEBI" id="CHEBI:29105"/>
    </ligand>
</feature>
<dbReference type="CDD" id="cd01296">
    <property type="entry name" value="Imidazolone-5PH"/>
    <property type="match status" value="1"/>
</dbReference>
<keyword evidence="6 7" id="KW-0408">Iron</keyword>
<dbReference type="GO" id="GO:0019556">
    <property type="term" value="P:L-histidine catabolic process to glutamate and formamide"/>
    <property type="evidence" value="ECO:0007669"/>
    <property type="project" value="UniProtKB-UniRule"/>
</dbReference>
<comment type="caution">
    <text evidence="9">The sequence shown here is derived from an EMBL/GenBank/DDBJ whole genome shotgun (WGS) entry which is preliminary data.</text>
</comment>
<evidence type="ECO:0000256" key="1">
    <source>
        <dbReference type="ARBA" id="ARBA00012864"/>
    </source>
</evidence>
<evidence type="ECO:0000259" key="8">
    <source>
        <dbReference type="Pfam" id="PF01979"/>
    </source>
</evidence>
<dbReference type="Pfam" id="PF01979">
    <property type="entry name" value="Amidohydro_1"/>
    <property type="match status" value="1"/>
</dbReference>
<sequence>MNVDWIVHNAREVVTLAGPARPRSGSEQGELGLIEDGAIAVKGDRIVAIGPSGEILRDHVTAPEHCLDAEGGVVLPGFVDPHTHLVFAGTREREFAMRCAGQSYLEIAAAGGGIRSSVRAFRSASDDDILRQSRRRLDRMLAFGTTTAEVKSGYGLDSEQELRALRLIEQLDREHPVDLVSTFLGAHEFPDEYREDRAAYVELVAEKMLPRVAAETQARFCDVFCEQGVFDRDETETILRAAQRLGLGLKVHADEFAPIGGAELAGELRAISADHLLVTTDAGRRALRDGGVIAVLLPGTCFSLGKHAYANARKMIEEGIPVALGTDCNPGSSMVDSMPLVLALACLEMGLSPAEVVTGATVNAAFATGVGADRGRLEPGLRADFQVLAAPSYISLVYHLGGSHVRWVWKDGRRVLSAGDAA</sequence>
<evidence type="ECO:0000256" key="5">
    <source>
        <dbReference type="ARBA" id="ARBA00022833"/>
    </source>
</evidence>
<name>A0A956RN40_UNCEI</name>
<feature type="domain" description="Amidohydrolase-related" evidence="8">
    <location>
        <begin position="73"/>
        <end position="414"/>
    </location>
</feature>
<feature type="binding site" evidence="7">
    <location>
        <position position="331"/>
    </location>
    <ligand>
        <name>N-formimidoyl-L-glutamate</name>
        <dbReference type="ChEBI" id="CHEBI:58928"/>
    </ligand>
</feature>
<feature type="binding site" evidence="7">
    <location>
        <position position="84"/>
    </location>
    <ligand>
        <name>Fe(3+)</name>
        <dbReference type="ChEBI" id="CHEBI:29034"/>
    </ligand>
</feature>
<comment type="function">
    <text evidence="7">Catalyzes the hydrolytic cleavage of the carbon-nitrogen bond in imidazolone-5-propanoate to yield N-formimidoyl-L-glutamate. It is the third step in the universal histidine degradation pathway.</text>
</comment>
<feature type="binding site" evidence="7">
    <location>
        <position position="154"/>
    </location>
    <ligand>
        <name>4-imidazolone-5-propanoate</name>
        <dbReference type="ChEBI" id="CHEBI:77893"/>
    </ligand>
</feature>
<feature type="binding site" evidence="7">
    <location>
        <position position="332"/>
    </location>
    <ligand>
        <name>4-imidazolone-5-propanoate</name>
        <dbReference type="ChEBI" id="CHEBI:77893"/>
    </ligand>
</feature>
<organism evidence="9 10">
    <name type="scientific">Eiseniibacteriota bacterium</name>
    <dbReference type="NCBI Taxonomy" id="2212470"/>
    <lineage>
        <taxon>Bacteria</taxon>
        <taxon>Candidatus Eiseniibacteriota</taxon>
    </lineage>
</organism>
<evidence type="ECO:0000256" key="6">
    <source>
        <dbReference type="ARBA" id="ARBA00023004"/>
    </source>
</evidence>
<dbReference type="GO" id="GO:0050480">
    <property type="term" value="F:imidazolonepropionase activity"/>
    <property type="evidence" value="ECO:0007669"/>
    <property type="project" value="UniProtKB-UniRule"/>
</dbReference>
<feature type="binding site" evidence="7">
    <location>
        <position position="84"/>
    </location>
    <ligand>
        <name>Zn(2+)</name>
        <dbReference type="ChEBI" id="CHEBI:29105"/>
    </ligand>
</feature>
<feature type="binding site" evidence="7">
    <location>
        <position position="252"/>
    </location>
    <ligand>
        <name>Zn(2+)</name>
        <dbReference type="ChEBI" id="CHEBI:29105"/>
    </ligand>
</feature>
<dbReference type="SUPFAM" id="SSF51338">
    <property type="entry name" value="Composite domain of metallo-dependent hydrolases"/>
    <property type="match status" value="1"/>
</dbReference>
<keyword evidence="7" id="KW-0963">Cytoplasm</keyword>
<dbReference type="HAMAP" id="MF_00372">
    <property type="entry name" value="HutI"/>
    <property type="match status" value="1"/>
</dbReference>
<dbReference type="GO" id="GO:0005506">
    <property type="term" value="F:iron ion binding"/>
    <property type="evidence" value="ECO:0007669"/>
    <property type="project" value="UniProtKB-UniRule"/>
</dbReference>
<evidence type="ECO:0000256" key="4">
    <source>
        <dbReference type="ARBA" id="ARBA00022808"/>
    </source>
</evidence>
<feature type="binding site" evidence="7">
    <location>
        <position position="187"/>
    </location>
    <ligand>
        <name>4-imidazolone-5-propanoate</name>
        <dbReference type="ChEBI" id="CHEBI:77893"/>
    </ligand>
</feature>
<keyword evidence="4 7" id="KW-0369">Histidine metabolism</keyword>
<evidence type="ECO:0000256" key="7">
    <source>
        <dbReference type="HAMAP-Rule" id="MF_00372"/>
    </source>
</evidence>
<dbReference type="Proteomes" id="UP000697710">
    <property type="component" value="Unassembled WGS sequence"/>
</dbReference>